<organism evidence="2 3">
    <name type="scientific">Entomortierella chlamydospora</name>
    <dbReference type="NCBI Taxonomy" id="101097"/>
    <lineage>
        <taxon>Eukaryota</taxon>
        <taxon>Fungi</taxon>
        <taxon>Fungi incertae sedis</taxon>
        <taxon>Mucoromycota</taxon>
        <taxon>Mortierellomycotina</taxon>
        <taxon>Mortierellomycetes</taxon>
        <taxon>Mortierellales</taxon>
        <taxon>Mortierellaceae</taxon>
        <taxon>Entomortierella</taxon>
    </lineage>
</organism>
<evidence type="ECO:0000313" key="2">
    <source>
        <dbReference type="EMBL" id="KAF9992428.1"/>
    </source>
</evidence>
<proteinExistence type="predicted"/>
<dbReference type="Pfam" id="PF00501">
    <property type="entry name" value="AMP-binding"/>
    <property type="match status" value="1"/>
</dbReference>
<protein>
    <recommendedName>
        <fullName evidence="1">AMP-dependent synthetase/ligase domain-containing protein</fullName>
    </recommendedName>
</protein>
<dbReference type="Gene3D" id="3.30.300.30">
    <property type="match status" value="1"/>
</dbReference>
<dbReference type="PANTHER" id="PTHR45527:SF1">
    <property type="entry name" value="FATTY ACID SYNTHASE"/>
    <property type="match status" value="1"/>
</dbReference>
<dbReference type="EMBL" id="JAAAID010004674">
    <property type="protein sequence ID" value="KAF9992428.1"/>
    <property type="molecule type" value="Genomic_DNA"/>
</dbReference>
<keyword evidence="3" id="KW-1185">Reference proteome</keyword>
<accession>A0A9P6MCT9</accession>
<evidence type="ECO:0000313" key="3">
    <source>
        <dbReference type="Proteomes" id="UP000703661"/>
    </source>
</evidence>
<dbReference type="PANTHER" id="PTHR45527">
    <property type="entry name" value="NONRIBOSOMAL PEPTIDE SYNTHETASE"/>
    <property type="match status" value="1"/>
</dbReference>
<dbReference type="GO" id="GO:0005737">
    <property type="term" value="C:cytoplasm"/>
    <property type="evidence" value="ECO:0007669"/>
    <property type="project" value="TreeGrafter"/>
</dbReference>
<feature type="domain" description="AMP-dependent synthetase/ligase" evidence="1">
    <location>
        <begin position="4"/>
        <end position="102"/>
    </location>
</feature>
<sequence>MSMLETLRVVVLTGEAMPPTLPKILKTLAPNSTIINGYGPTETTIGATLWTCTPDFCGDIAPIGRPMNNKYIYLLDGQLKPVPLGAVGEMYIGGVGVAREYLNRPELTNERFLPDPFAVEDGARMYKTGDLARYLPDGNLVFLGRNDHQVKIRGFRIELGEIEARLTDHPLVSKAVVLTLGEGADKRLVAYVIASHDEHLANSLRSHLAERLP</sequence>
<evidence type="ECO:0000259" key="1">
    <source>
        <dbReference type="Pfam" id="PF00501"/>
    </source>
</evidence>
<dbReference type="GO" id="GO:0044550">
    <property type="term" value="P:secondary metabolite biosynthetic process"/>
    <property type="evidence" value="ECO:0007669"/>
    <property type="project" value="TreeGrafter"/>
</dbReference>
<dbReference type="InterPro" id="IPR000873">
    <property type="entry name" value="AMP-dep_synth/lig_dom"/>
</dbReference>
<gene>
    <name evidence="2" type="ORF">BGZ80_008556</name>
</gene>
<feature type="non-terminal residue" evidence="2">
    <location>
        <position position="213"/>
    </location>
</feature>
<comment type="caution">
    <text evidence="2">The sequence shown here is derived from an EMBL/GenBank/DDBJ whole genome shotgun (WGS) entry which is preliminary data.</text>
</comment>
<dbReference type="GO" id="GO:0031177">
    <property type="term" value="F:phosphopantetheine binding"/>
    <property type="evidence" value="ECO:0007669"/>
    <property type="project" value="TreeGrafter"/>
</dbReference>
<dbReference type="SUPFAM" id="SSF56801">
    <property type="entry name" value="Acetyl-CoA synthetase-like"/>
    <property type="match status" value="1"/>
</dbReference>
<name>A0A9P6MCT9_9FUNG</name>
<dbReference type="AlphaFoldDB" id="A0A9P6MCT9"/>
<dbReference type="Proteomes" id="UP000703661">
    <property type="component" value="Unassembled WGS sequence"/>
</dbReference>
<dbReference type="GO" id="GO:0043041">
    <property type="term" value="P:amino acid activation for nonribosomal peptide biosynthetic process"/>
    <property type="evidence" value="ECO:0007669"/>
    <property type="project" value="TreeGrafter"/>
</dbReference>
<dbReference type="Gene3D" id="3.40.50.12780">
    <property type="entry name" value="N-terminal domain of ligase-like"/>
    <property type="match status" value="1"/>
</dbReference>
<dbReference type="InterPro" id="IPR042099">
    <property type="entry name" value="ANL_N_sf"/>
</dbReference>
<dbReference type="InterPro" id="IPR045851">
    <property type="entry name" value="AMP-bd_C_sf"/>
</dbReference>
<reference evidence="2" key="1">
    <citation type="journal article" date="2020" name="Fungal Divers.">
        <title>Resolving the Mortierellaceae phylogeny through synthesis of multi-gene phylogenetics and phylogenomics.</title>
        <authorList>
            <person name="Vandepol N."/>
            <person name="Liber J."/>
            <person name="Desiro A."/>
            <person name="Na H."/>
            <person name="Kennedy M."/>
            <person name="Barry K."/>
            <person name="Grigoriev I.V."/>
            <person name="Miller A.N."/>
            <person name="O'Donnell K."/>
            <person name="Stajich J.E."/>
            <person name="Bonito G."/>
        </authorList>
    </citation>
    <scope>NUCLEOTIDE SEQUENCE</scope>
    <source>
        <strain evidence="2">NRRL 2769</strain>
    </source>
</reference>